<keyword evidence="8" id="KW-0807">Transducer</keyword>
<gene>
    <name evidence="11" type="ORF">QR680_018138</name>
</gene>
<feature type="transmembrane region" description="Helical" evidence="9">
    <location>
        <begin position="170"/>
        <end position="193"/>
    </location>
</feature>
<dbReference type="AlphaFoldDB" id="A0AA39HHX9"/>
<comment type="caution">
    <text evidence="11">The sequence shown here is derived from an EMBL/GenBank/DDBJ whole genome shotgun (WGS) entry which is preliminary data.</text>
</comment>
<evidence type="ECO:0000313" key="11">
    <source>
        <dbReference type="EMBL" id="KAK0405689.1"/>
    </source>
</evidence>
<sequence>MHTAKILLRLRKVLISLKDIPTRFQKSVSFMGTLLGHTVPTAMSSDPTEMTIFSLIGAAVAFVNVPVIVIIFSSQALKKCKELVLIGGLCTVDAFLAMSNSVSAMDRLLTLPGGTDEQVPQMACFFKYYVLFFFYANLLVGIMTLLVSTERFVAVFFPLRYKAHYTRTKGIAMILGCILLCSLLLVGAYIFQISSPNILIPALCYTTFVYPPLVSIFLVSTRVGATGLGILLYVPITIRICQLKVAARKRVIFVHSTNASNTPSPFQSVTQQKRNMSFSVTIGLTCLSDLVLLFVPDLIVNFDLFHLKTYHIIFYRASLLKTVVNLFIYTFRHSELRKEVMMKVFNYHW</sequence>
<feature type="transmembrane region" description="Helical" evidence="9">
    <location>
        <begin position="84"/>
        <end position="105"/>
    </location>
</feature>
<dbReference type="PROSITE" id="PS50262">
    <property type="entry name" value="G_PROTEIN_RECEP_F1_2"/>
    <property type="match status" value="1"/>
</dbReference>
<evidence type="ECO:0000256" key="1">
    <source>
        <dbReference type="ARBA" id="ARBA00004651"/>
    </source>
</evidence>
<evidence type="ECO:0000256" key="7">
    <source>
        <dbReference type="ARBA" id="ARBA00023170"/>
    </source>
</evidence>
<name>A0AA39HHX9_9BILA</name>
<feature type="transmembrane region" description="Helical" evidence="9">
    <location>
        <begin position="278"/>
        <end position="300"/>
    </location>
</feature>
<comment type="subcellular location">
    <subcellularLocation>
        <location evidence="1">Cell membrane</location>
        <topology evidence="1">Multi-pass membrane protein</topology>
    </subcellularLocation>
</comment>
<dbReference type="PANTHER" id="PTHR24249">
    <property type="entry name" value="HISTAMINE RECEPTOR-RELATED G-PROTEIN COUPLED RECEPTOR"/>
    <property type="match status" value="1"/>
</dbReference>
<proteinExistence type="predicted"/>
<dbReference type="EMBL" id="JAUCMV010000004">
    <property type="protein sequence ID" value="KAK0405689.1"/>
    <property type="molecule type" value="Genomic_DNA"/>
</dbReference>
<keyword evidence="2" id="KW-1003">Cell membrane</keyword>
<dbReference type="CDD" id="cd00637">
    <property type="entry name" value="7tm_classA_rhodopsin-like"/>
    <property type="match status" value="1"/>
</dbReference>
<organism evidence="11 12">
    <name type="scientific">Steinernema hermaphroditum</name>
    <dbReference type="NCBI Taxonomy" id="289476"/>
    <lineage>
        <taxon>Eukaryota</taxon>
        <taxon>Metazoa</taxon>
        <taxon>Ecdysozoa</taxon>
        <taxon>Nematoda</taxon>
        <taxon>Chromadorea</taxon>
        <taxon>Rhabditida</taxon>
        <taxon>Tylenchina</taxon>
        <taxon>Panagrolaimomorpha</taxon>
        <taxon>Strongyloidoidea</taxon>
        <taxon>Steinernematidae</taxon>
        <taxon>Steinernema</taxon>
    </lineage>
</organism>
<feature type="transmembrane region" description="Helical" evidence="9">
    <location>
        <begin position="52"/>
        <end position="72"/>
    </location>
</feature>
<dbReference type="GO" id="GO:0004930">
    <property type="term" value="F:G protein-coupled receptor activity"/>
    <property type="evidence" value="ECO:0007669"/>
    <property type="project" value="UniProtKB-KW"/>
</dbReference>
<reference evidence="11" key="1">
    <citation type="submission" date="2023-06" db="EMBL/GenBank/DDBJ databases">
        <title>Genomic analysis of the entomopathogenic nematode Steinernema hermaphroditum.</title>
        <authorList>
            <person name="Schwarz E.M."/>
            <person name="Heppert J.K."/>
            <person name="Baniya A."/>
            <person name="Schwartz H.T."/>
            <person name="Tan C.-H."/>
            <person name="Antoshechkin I."/>
            <person name="Sternberg P.W."/>
            <person name="Goodrich-Blair H."/>
            <person name="Dillman A.R."/>
        </authorList>
    </citation>
    <scope>NUCLEOTIDE SEQUENCE</scope>
    <source>
        <strain evidence="11">PS9179</strain>
        <tissue evidence="11">Whole animal</tissue>
    </source>
</reference>
<keyword evidence="6 9" id="KW-0472">Membrane</keyword>
<dbReference type="SUPFAM" id="SSF81321">
    <property type="entry name" value="Family A G protein-coupled receptor-like"/>
    <property type="match status" value="1"/>
</dbReference>
<keyword evidence="4 9" id="KW-1133">Transmembrane helix</keyword>
<evidence type="ECO:0000256" key="3">
    <source>
        <dbReference type="ARBA" id="ARBA00022692"/>
    </source>
</evidence>
<keyword evidence="12" id="KW-1185">Reference proteome</keyword>
<keyword evidence="5" id="KW-0297">G-protein coupled receptor</keyword>
<dbReference type="Pfam" id="PF10316">
    <property type="entry name" value="7TM_GPCR_Srbc"/>
    <property type="match status" value="1"/>
</dbReference>
<keyword evidence="3 9" id="KW-0812">Transmembrane</keyword>
<feature type="transmembrane region" description="Helical" evidence="9">
    <location>
        <begin position="213"/>
        <end position="234"/>
    </location>
</feature>
<evidence type="ECO:0000256" key="5">
    <source>
        <dbReference type="ARBA" id="ARBA00023040"/>
    </source>
</evidence>
<feature type="transmembrane region" description="Helical" evidence="9">
    <location>
        <begin position="125"/>
        <end position="149"/>
    </location>
</feature>
<feature type="transmembrane region" description="Helical" evidence="9">
    <location>
        <begin position="312"/>
        <end position="331"/>
    </location>
</feature>
<dbReference type="InterPro" id="IPR017452">
    <property type="entry name" value="GPCR_Rhodpsn_7TM"/>
</dbReference>
<evidence type="ECO:0000256" key="6">
    <source>
        <dbReference type="ARBA" id="ARBA00023136"/>
    </source>
</evidence>
<dbReference type="Proteomes" id="UP001175271">
    <property type="component" value="Unassembled WGS sequence"/>
</dbReference>
<dbReference type="InterPro" id="IPR019420">
    <property type="entry name" value="7TM_GPCR_serpentine_rcpt_Srbc"/>
</dbReference>
<dbReference type="Gene3D" id="1.20.1070.10">
    <property type="entry name" value="Rhodopsin 7-helix transmembrane proteins"/>
    <property type="match status" value="1"/>
</dbReference>
<keyword evidence="7" id="KW-0675">Receptor</keyword>
<evidence type="ECO:0000313" key="12">
    <source>
        <dbReference type="Proteomes" id="UP001175271"/>
    </source>
</evidence>
<protein>
    <recommendedName>
        <fullName evidence="10">G-protein coupled receptors family 1 profile domain-containing protein</fullName>
    </recommendedName>
</protein>
<evidence type="ECO:0000256" key="8">
    <source>
        <dbReference type="ARBA" id="ARBA00023224"/>
    </source>
</evidence>
<feature type="domain" description="G-protein coupled receptors family 1 profile" evidence="10">
    <location>
        <begin position="63"/>
        <end position="329"/>
    </location>
</feature>
<evidence type="ECO:0000259" key="10">
    <source>
        <dbReference type="PROSITE" id="PS50262"/>
    </source>
</evidence>
<accession>A0AA39HHX9</accession>
<evidence type="ECO:0000256" key="4">
    <source>
        <dbReference type="ARBA" id="ARBA00022989"/>
    </source>
</evidence>
<dbReference type="InterPro" id="IPR050569">
    <property type="entry name" value="TAAR"/>
</dbReference>
<dbReference type="GO" id="GO:0005886">
    <property type="term" value="C:plasma membrane"/>
    <property type="evidence" value="ECO:0007669"/>
    <property type="project" value="UniProtKB-SubCell"/>
</dbReference>
<evidence type="ECO:0000256" key="2">
    <source>
        <dbReference type="ARBA" id="ARBA00022475"/>
    </source>
</evidence>
<evidence type="ECO:0000256" key="9">
    <source>
        <dbReference type="SAM" id="Phobius"/>
    </source>
</evidence>